<dbReference type="AlphaFoldDB" id="F3QYD9"/>
<evidence type="ECO:0000256" key="12">
    <source>
        <dbReference type="SAM" id="MobiDB-lite"/>
    </source>
</evidence>
<evidence type="ECO:0000256" key="1">
    <source>
        <dbReference type="ARBA" id="ARBA00000213"/>
    </source>
</evidence>
<comment type="caution">
    <text evidence="14">The sequence shown here is derived from an EMBL/GenBank/DDBJ whole genome shotgun (WGS) entry which is preliminary data.</text>
</comment>
<dbReference type="SMART" id="SM00436">
    <property type="entry name" value="TOP1Bc"/>
    <property type="match status" value="1"/>
</dbReference>
<feature type="region of interest" description="Disordered" evidence="12">
    <location>
        <begin position="658"/>
        <end position="731"/>
    </location>
</feature>
<dbReference type="InterPro" id="IPR013824">
    <property type="entry name" value="Topo_IA_cen_sub1"/>
</dbReference>
<dbReference type="GO" id="GO:0043597">
    <property type="term" value="C:cytoplasmic replication fork"/>
    <property type="evidence" value="ECO:0007669"/>
    <property type="project" value="TreeGrafter"/>
</dbReference>
<dbReference type="InterPro" id="IPR013826">
    <property type="entry name" value="Topo_IA_cen_sub3"/>
</dbReference>
<feature type="compositionally biased region" description="Basic and acidic residues" evidence="12">
    <location>
        <begin position="658"/>
        <end position="668"/>
    </location>
</feature>
<evidence type="ECO:0000256" key="7">
    <source>
        <dbReference type="ARBA" id="ARBA00023235"/>
    </source>
</evidence>
<evidence type="ECO:0000256" key="8">
    <source>
        <dbReference type="ARBA" id="ARBA00030003"/>
    </source>
</evidence>
<evidence type="ECO:0000259" key="13">
    <source>
        <dbReference type="PROSITE" id="PS52039"/>
    </source>
</evidence>
<organism evidence="14 15">
    <name type="scientific">Paraprevotella xylaniphila YIT 11841</name>
    <dbReference type="NCBI Taxonomy" id="762982"/>
    <lineage>
        <taxon>Bacteria</taxon>
        <taxon>Pseudomonadati</taxon>
        <taxon>Bacteroidota</taxon>
        <taxon>Bacteroidia</taxon>
        <taxon>Bacteroidales</taxon>
        <taxon>Prevotellaceae</taxon>
        <taxon>Paraprevotella</taxon>
    </lineage>
</organism>
<dbReference type="PRINTS" id="PR00417">
    <property type="entry name" value="PRTPISMRASEI"/>
</dbReference>
<evidence type="ECO:0000256" key="6">
    <source>
        <dbReference type="ARBA" id="ARBA00023125"/>
    </source>
</evidence>
<protein>
    <recommendedName>
        <fullName evidence="3">DNA topoisomerase</fullName>
        <ecNumber evidence="3">5.6.2.1</ecNumber>
    </recommendedName>
    <alternativeName>
        <fullName evidence="11">Omega-protein</fullName>
    </alternativeName>
    <alternativeName>
        <fullName evidence="10">Relaxing enzyme</fullName>
    </alternativeName>
    <alternativeName>
        <fullName evidence="8">Swivelase</fullName>
    </alternativeName>
    <alternativeName>
        <fullName evidence="9">Untwisting enzyme</fullName>
    </alternativeName>
</protein>
<dbReference type="CDD" id="cd00186">
    <property type="entry name" value="TOP1Ac"/>
    <property type="match status" value="1"/>
</dbReference>
<dbReference type="InterPro" id="IPR003601">
    <property type="entry name" value="Topo_IA_2"/>
</dbReference>
<dbReference type="eggNOG" id="COG0550">
    <property type="taxonomic scope" value="Bacteria"/>
</dbReference>
<evidence type="ECO:0000313" key="14">
    <source>
        <dbReference type="EMBL" id="EGG50486.1"/>
    </source>
</evidence>
<evidence type="ECO:0000256" key="11">
    <source>
        <dbReference type="ARBA" id="ARBA00032877"/>
    </source>
</evidence>
<dbReference type="GO" id="GO:0003677">
    <property type="term" value="F:DNA binding"/>
    <property type="evidence" value="ECO:0007669"/>
    <property type="project" value="UniProtKB-KW"/>
</dbReference>
<evidence type="ECO:0000256" key="3">
    <source>
        <dbReference type="ARBA" id="ARBA00012891"/>
    </source>
</evidence>
<reference evidence="14 15" key="1">
    <citation type="submission" date="2011-02" db="EMBL/GenBank/DDBJ databases">
        <authorList>
            <person name="Weinstock G."/>
            <person name="Sodergren E."/>
            <person name="Clifton S."/>
            <person name="Fulton L."/>
            <person name="Fulton B."/>
            <person name="Courtney L."/>
            <person name="Fronick C."/>
            <person name="Harrison M."/>
            <person name="Strong C."/>
            <person name="Farmer C."/>
            <person name="Delahaunty K."/>
            <person name="Markovic C."/>
            <person name="Hall O."/>
            <person name="Minx P."/>
            <person name="Tomlinson C."/>
            <person name="Mitreva M."/>
            <person name="Hou S."/>
            <person name="Chen J."/>
            <person name="Wollam A."/>
            <person name="Pepin K.H."/>
            <person name="Johnson M."/>
            <person name="Bhonagiri V."/>
            <person name="Zhang X."/>
            <person name="Suruliraj S."/>
            <person name="Warren W."/>
            <person name="Chinwalla A."/>
            <person name="Mardis E.R."/>
            <person name="Wilson R.K."/>
        </authorList>
    </citation>
    <scope>NUCLEOTIDE SEQUENCE [LARGE SCALE GENOMIC DNA]</scope>
    <source>
        <strain evidence="14 15">YIT 11841</strain>
    </source>
</reference>
<feature type="region of interest" description="Disordered" evidence="12">
    <location>
        <begin position="270"/>
        <end position="297"/>
    </location>
</feature>
<dbReference type="EMBL" id="AFBR01000093">
    <property type="protein sequence ID" value="EGG50486.1"/>
    <property type="molecule type" value="Genomic_DNA"/>
</dbReference>
<dbReference type="PANTHER" id="PTHR11390:SF21">
    <property type="entry name" value="DNA TOPOISOMERASE 3-ALPHA"/>
    <property type="match status" value="1"/>
</dbReference>
<feature type="domain" description="Topo IA-type catalytic" evidence="13">
    <location>
        <begin position="184"/>
        <end position="647"/>
    </location>
</feature>
<dbReference type="InterPro" id="IPR005738">
    <property type="entry name" value="TopoIII"/>
</dbReference>
<comment type="similarity">
    <text evidence="2">Belongs to the type IA topoisomerase family.</text>
</comment>
<dbReference type="GO" id="GO:0003917">
    <property type="term" value="F:DNA topoisomerase type I (single strand cut, ATP-independent) activity"/>
    <property type="evidence" value="ECO:0007669"/>
    <property type="project" value="UniProtKB-EC"/>
</dbReference>
<dbReference type="GO" id="GO:0006265">
    <property type="term" value="P:DNA topological change"/>
    <property type="evidence" value="ECO:0007669"/>
    <property type="project" value="InterPro"/>
</dbReference>
<dbReference type="InterPro" id="IPR023405">
    <property type="entry name" value="Topo_IA_core_domain"/>
</dbReference>
<dbReference type="STRING" id="762982.HMPREF9442_03233"/>
<evidence type="ECO:0000256" key="4">
    <source>
        <dbReference type="ARBA" id="ARBA00022723"/>
    </source>
</evidence>
<dbReference type="Proteomes" id="UP000005546">
    <property type="component" value="Unassembled WGS sequence"/>
</dbReference>
<keyword evidence="6" id="KW-0238">DNA-binding</keyword>
<dbReference type="CDD" id="cd03362">
    <property type="entry name" value="TOPRIM_TopoIA_TopoIII"/>
    <property type="match status" value="1"/>
</dbReference>
<dbReference type="Gene3D" id="3.40.50.140">
    <property type="match status" value="1"/>
</dbReference>
<evidence type="ECO:0000256" key="2">
    <source>
        <dbReference type="ARBA" id="ARBA00009446"/>
    </source>
</evidence>
<dbReference type="InterPro" id="IPR013497">
    <property type="entry name" value="Topo_IA_cen"/>
</dbReference>
<dbReference type="SMART" id="SM00437">
    <property type="entry name" value="TOP1Ac"/>
    <property type="match status" value="1"/>
</dbReference>
<name>F3QYD9_9BACT</name>
<dbReference type="PROSITE" id="PS52039">
    <property type="entry name" value="TOPO_IA_2"/>
    <property type="match status" value="1"/>
</dbReference>
<accession>F3QYD9</accession>
<sequence length="768" mass="85977">MASLHPLANRKAFPAFFRQKALSLSRYNEEEKRMIVCIAEKPSVGKDIAKVLGATQDHRNYWEGNGYQVTWTFGHLCELKEPHEYTPLWKAWSLSSLPMIPPRFGIKLKNDKGIEEQFRVIERLMQAADMIINCGDAGQEGELIQRWVMQKAGARCPVKRLWISSLTEEAIREGFSNLKDQSEYQSLYEAGLSRAIGDWTLGMNATRLYTLKYAQGRQVLSIGRVQTPTLALIVNRQQEIENFKPEPYWVLTTNYRDTVFTAVLEQDEEETATVSQEKGANGNGSGKANDVARRGFTSEEEGRKALEQIKDAPFTITSVTKKNGTEAPPRLYDLTSLQVECNRKFSFSSDLTLQLIQSLYEKKVTTYPRVDTTFLSDDIYPKCNAILNGIAGEYAALLQPLRGAALKKSKKVFDSSKVTDHHAIIPTGVAPHGLTPDEQRVFDLVARRFIAAFYPDCKFATTTILGETANIPFKATGKQILLPGWREVYAQEAKTVETLGKNAEEERTLPVFTKGESGPHVPDLAEKWTQPPKPYTEATLLRAMETAGRLVDDDELRDALKENGIGRPSTRAAIIQTLFKRHYIRLERKNLIATPTGVELISLIHEELLKSAELTGIWERRLRLIEKKTYDAKTFLEELKQMVAEIVHTVLADNTNRRVAETQEDKPVPKGKKGNVKEKSAKAPKTARKIASKREQNQARLTMPGESDLSKKSAAPQTAVIPATPPAPKEGNLCPLCGKGHIIKGKTAFGCSEWKNGCTFRAPLEISS</sequence>
<dbReference type="Pfam" id="PF01131">
    <property type="entry name" value="Topoisom_bac"/>
    <property type="match status" value="1"/>
</dbReference>
<keyword evidence="15" id="KW-1185">Reference proteome</keyword>
<keyword evidence="4" id="KW-0479">Metal-binding</keyword>
<dbReference type="Gene3D" id="1.10.460.10">
    <property type="entry name" value="Topoisomerase I, domain 2"/>
    <property type="match status" value="1"/>
</dbReference>
<dbReference type="SMART" id="SM00493">
    <property type="entry name" value="TOPRIM"/>
    <property type="match status" value="1"/>
</dbReference>
<dbReference type="InterPro" id="IPR013825">
    <property type="entry name" value="Topo_IA_cen_sub2"/>
</dbReference>
<dbReference type="GO" id="GO:0046872">
    <property type="term" value="F:metal ion binding"/>
    <property type="evidence" value="ECO:0007669"/>
    <property type="project" value="UniProtKB-KW"/>
</dbReference>
<dbReference type="NCBIfam" id="TIGR01056">
    <property type="entry name" value="topB"/>
    <property type="match status" value="1"/>
</dbReference>
<proteinExistence type="inferred from homology"/>
<dbReference type="SUPFAM" id="SSF56712">
    <property type="entry name" value="Prokaryotic type I DNA topoisomerase"/>
    <property type="match status" value="1"/>
</dbReference>
<dbReference type="GO" id="GO:0006281">
    <property type="term" value="P:DNA repair"/>
    <property type="evidence" value="ECO:0007669"/>
    <property type="project" value="TreeGrafter"/>
</dbReference>
<gene>
    <name evidence="14" type="ORF">HMPREF9442_03233</name>
</gene>
<dbReference type="PANTHER" id="PTHR11390">
    <property type="entry name" value="PROKARYOTIC DNA TOPOISOMERASE"/>
    <property type="match status" value="1"/>
</dbReference>
<dbReference type="InterPro" id="IPR034144">
    <property type="entry name" value="TOPRIM_TopoIII"/>
</dbReference>
<keyword evidence="7 14" id="KW-0413">Isomerase</keyword>
<evidence type="ECO:0000313" key="15">
    <source>
        <dbReference type="Proteomes" id="UP000005546"/>
    </source>
</evidence>
<comment type="catalytic activity">
    <reaction evidence="1">
        <text>ATP-independent breakage of single-stranded DNA, followed by passage and rejoining.</text>
        <dbReference type="EC" id="5.6.2.1"/>
    </reaction>
</comment>
<evidence type="ECO:0000256" key="10">
    <source>
        <dbReference type="ARBA" id="ARBA00032235"/>
    </source>
</evidence>
<dbReference type="InterPro" id="IPR003602">
    <property type="entry name" value="Topo_IA_DNA-bd_dom"/>
</dbReference>
<dbReference type="GO" id="GO:0006310">
    <property type="term" value="P:DNA recombination"/>
    <property type="evidence" value="ECO:0007669"/>
    <property type="project" value="TreeGrafter"/>
</dbReference>
<evidence type="ECO:0000256" key="5">
    <source>
        <dbReference type="ARBA" id="ARBA00023029"/>
    </source>
</evidence>
<dbReference type="InterPro" id="IPR000380">
    <property type="entry name" value="Topo_IA"/>
</dbReference>
<dbReference type="Gene3D" id="2.70.20.10">
    <property type="entry name" value="Topoisomerase I, domain 3"/>
    <property type="match status" value="1"/>
</dbReference>
<dbReference type="InterPro" id="IPR006171">
    <property type="entry name" value="TOPRIM_dom"/>
</dbReference>
<dbReference type="NCBIfam" id="NF005829">
    <property type="entry name" value="PRK07726.1"/>
    <property type="match status" value="1"/>
</dbReference>
<dbReference type="Gene3D" id="1.10.290.10">
    <property type="entry name" value="Topoisomerase I, domain 4"/>
    <property type="match status" value="1"/>
</dbReference>
<dbReference type="Pfam" id="PF01751">
    <property type="entry name" value="Toprim"/>
    <property type="match status" value="1"/>
</dbReference>
<dbReference type="EC" id="5.6.2.1" evidence="3"/>
<evidence type="ECO:0000256" key="9">
    <source>
        <dbReference type="ARBA" id="ARBA00031985"/>
    </source>
</evidence>
<dbReference type="HOGENOM" id="CLU_002929_5_2_10"/>
<keyword evidence="5" id="KW-0799">Topoisomerase</keyword>